<evidence type="ECO:0000313" key="11">
    <source>
        <dbReference type="Proteomes" id="UP000075884"/>
    </source>
</evidence>
<dbReference type="InterPro" id="IPR013783">
    <property type="entry name" value="Ig-like_fold"/>
</dbReference>
<comment type="similarity">
    <text evidence="2">Belongs to the VAMP-associated protein (VAP) (TC 9.B.17) family.</text>
</comment>
<evidence type="ECO:0000256" key="7">
    <source>
        <dbReference type="SAM" id="MobiDB-lite"/>
    </source>
</evidence>
<dbReference type="Pfam" id="PF00635">
    <property type="entry name" value="Motile_Sperm"/>
    <property type="match status" value="1"/>
</dbReference>
<evidence type="ECO:0000256" key="8">
    <source>
        <dbReference type="SAM" id="Phobius"/>
    </source>
</evidence>
<dbReference type="PANTHER" id="PTHR10809:SF6">
    <property type="entry name" value="AT11025P-RELATED"/>
    <property type="match status" value="1"/>
</dbReference>
<dbReference type="InterPro" id="IPR000535">
    <property type="entry name" value="MSP_dom"/>
</dbReference>
<evidence type="ECO:0000313" key="10">
    <source>
        <dbReference type="EnsemblMetazoa" id="ADIR001349-PA"/>
    </source>
</evidence>
<comment type="subcellular location">
    <subcellularLocation>
        <location evidence="1">Membrane</location>
        <topology evidence="1">Single-pass type IV membrane protein</topology>
    </subcellularLocation>
</comment>
<dbReference type="PROSITE" id="PS50202">
    <property type="entry name" value="MSP"/>
    <property type="match status" value="1"/>
</dbReference>
<dbReference type="SUPFAM" id="SSF49354">
    <property type="entry name" value="PapD-like"/>
    <property type="match status" value="1"/>
</dbReference>
<reference evidence="10" key="2">
    <citation type="submission" date="2020-05" db="UniProtKB">
        <authorList>
            <consortium name="EnsemblMetazoa"/>
        </authorList>
    </citation>
    <scope>IDENTIFICATION</scope>
    <source>
        <strain evidence="10">WRAIR2</strain>
    </source>
</reference>
<keyword evidence="6" id="KW-0175">Coiled coil</keyword>
<dbReference type="InterPro" id="IPR016763">
    <property type="entry name" value="VAP"/>
</dbReference>
<keyword evidence="5 8" id="KW-0472">Membrane</keyword>
<dbReference type="GO" id="GO:0005886">
    <property type="term" value="C:plasma membrane"/>
    <property type="evidence" value="ECO:0007669"/>
    <property type="project" value="TreeGrafter"/>
</dbReference>
<dbReference type="GO" id="GO:0090158">
    <property type="term" value="P:endoplasmic reticulum membrane organization"/>
    <property type="evidence" value="ECO:0007669"/>
    <property type="project" value="TreeGrafter"/>
</dbReference>
<feature type="transmembrane region" description="Helical" evidence="8">
    <location>
        <begin position="305"/>
        <end position="328"/>
    </location>
</feature>
<dbReference type="PANTHER" id="PTHR10809">
    <property type="entry name" value="VESICLE-ASSOCIATED MEMBRANE PROTEIN-ASSOCIATED PROTEIN"/>
    <property type="match status" value="1"/>
</dbReference>
<feature type="coiled-coil region" evidence="6">
    <location>
        <begin position="220"/>
        <end position="254"/>
    </location>
</feature>
<dbReference type="EnsemblMetazoa" id="ADIR001349-RA">
    <property type="protein sequence ID" value="ADIR001349-PA"/>
    <property type="gene ID" value="ADIR001349"/>
</dbReference>
<dbReference type="GO" id="GO:0033149">
    <property type="term" value="F:FFAT motif binding"/>
    <property type="evidence" value="ECO:0007669"/>
    <property type="project" value="TreeGrafter"/>
</dbReference>
<keyword evidence="4 8" id="KW-1133">Transmembrane helix</keyword>
<accession>A0A182N141</accession>
<dbReference type="STRING" id="7168.A0A182N141"/>
<dbReference type="VEuPathDB" id="VectorBase:ADIR001349"/>
<dbReference type="InterPro" id="IPR008962">
    <property type="entry name" value="PapD-like_sf"/>
</dbReference>
<protein>
    <recommendedName>
        <fullName evidence="9">MSP domain-containing protein</fullName>
    </recommendedName>
</protein>
<reference evidence="11" key="1">
    <citation type="submission" date="2013-03" db="EMBL/GenBank/DDBJ databases">
        <title>The Genome Sequence of Anopheles dirus WRAIR2.</title>
        <authorList>
            <consortium name="The Broad Institute Genomics Platform"/>
            <person name="Neafsey D.E."/>
            <person name="Walton C."/>
            <person name="Walker B."/>
            <person name="Young S.K."/>
            <person name="Zeng Q."/>
            <person name="Gargeya S."/>
            <person name="Fitzgerald M."/>
            <person name="Haas B."/>
            <person name="Abouelleil A."/>
            <person name="Allen A.W."/>
            <person name="Alvarado L."/>
            <person name="Arachchi H.M."/>
            <person name="Berlin A.M."/>
            <person name="Chapman S.B."/>
            <person name="Gainer-Dewar J."/>
            <person name="Goldberg J."/>
            <person name="Griggs A."/>
            <person name="Gujja S."/>
            <person name="Hansen M."/>
            <person name="Howarth C."/>
            <person name="Imamovic A."/>
            <person name="Ireland A."/>
            <person name="Larimer J."/>
            <person name="McCowan C."/>
            <person name="Murphy C."/>
            <person name="Pearson M."/>
            <person name="Poon T.W."/>
            <person name="Priest M."/>
            <person name="Roberts A."/>
            <person name="Saif S."/>
            <person name="Shea T."/>
            <person name="Sisk P."/>
            <person name="Sykes S."/>
            <person name="Wortman J."/>
            <person name="Nusbaum C."/>
            <person name="Birren B."/>
        </authorList>
    </citation>
    <scope>NUCLEOTIDE SEQUENCE [LARGE SCALE GENOMIC DNA]</scope>
    <source>
        <strain evidence="11">WRAIR2</strain>
    </source>
</reference>
<name>A0A182N141_9DIPT</name>
<evidence type="ECO:0000256" key="5">
    <source>
        <dbReference type="ARBA" id="ARBA00023136"/>
    </source>
</evidence>
<evidence type="ECO:0000256" key="4">
    <source>
        <dbReference type="ARBA" id="ARBA00022989"/>
    </source>
</evidence>
<evidence type="ECO:0000259" key="9">
    <source>
        <dbReference type="PROSITE" id="PS50202"/>
    </source>
</evidence>
<feature type="domain" description="MSP" evidence="9">
    <location>
        <begin position="37"/>
        <end position="157"/>
    </location>
</feature>
<dbReference type="GO" id="GO:0005789">
    <property type="term" value="C:endoplasmic reticulum membrane"/>
    <property type="evidence" value="ECO:0007669"/>
    <property type="project" value="InterPro"/>
</dbReference>
<dbReference type="AlphaFoldDB" id="A0A182N141"/>
<organism evidence="10 11">
    <name type="scientific">Anopheles dirus</name>
    <dbReference type="NCBI Taxonomy" id="7168"/>
    <lineage>
        <taxon>Eukaryota</taxon>
        <taxon>Metazoa</taxon>
        <taxon>Ecdysozoa</taxon>
        <taxon>Arthropoda</taxon>
        <taxon>Hexapoda</taxon>
        <taxon>Insecta</taxon>
        <taxon>Pterygota</taxon>
        <taxon>Neoptera</taxon>
        <taxon>Endopterygota</taxon>
        <taxon>Diptera</taxon>
        <taxon>Nematocera</taxon>
        <taxon>Culicoidea</taxon>
        <taxon>Culicidae</taxon>
        <taxon>Anophelinae</taxon>
        <taxon>Anopheles</taxon>
    </lineage>
</organism>
<keyword evidence="3 8" id="KW-0812">Transmembrane</keyword>
<dbReference type="Gene3D" id="2.60.40.10">
    <property type="entry name" value="Immunoglobulins"/>
    <property type="match status" value="1"/>
</dbReference>
<dbReference type="Proteomes" id="UP000075884">
    <property type="component" value="Unassembled WGS sequence"/>
</dbReference>
<evidence type="ECO:0000256" key="1">
    <source>
        <dbReference type="ARBA" id="ARBA00004211"/>
    </source>
</evidence>
<sequence>MPLRVCERESVRADEATPPQKLPIKSCYRSKNGNKADLQSTPHLTHRIRTHPGPFRTAVASYMRLTNPTDHDIYFKIKTTAPKKYCVRPNCGILEPHESQEIAIVLQPFIFDSNEKNKHKFMVQSMVKPDDEDINLEDLWKKYPEKLMDSKLRCVFECPLDSNQPAAGAAAAASPASANEPPASASSSKQSTAAASNETGAQFANAQFTGMSNEDELQSEAALLKEMKKMRDNENVLRQENLQLREQILQLRLQVDGRAKEQSASAANAGASSKVAPSVQSSAVPVHYHNPYSPPAPLGRNTQVEIVYCVIAAVVMGIVGILFGRLLYSDGNK</sequence>
<evidence type="ECO:0000256" key="2">
    <source>
        <dbReference type="ARBA" id="ARBA00008932"/>
    </source>
</evidence>
<dbReference type="GO" id="GO:0061817">
    <property type="term" value="P:endoplasmic reticulum-plasma membrane tethering"/>
    <property type="evidence" value="ECO:0007669"/>
    <property type="project" value="TreeGrafter"/>
</dbReference>
<evidence type="ECO:0000256" key="6">
    <source>
        <dbReference type="SAM" id="Coils"/>
    </source>
</evidence>
<feature type="region of interest" description="Disordered" evidence="7">
    <location>
        <begin position="171"/>
        <end position="197"/>
    </location>
</feature>
<proteinExistence type="inferred from homology"/>
<keyword evidence="11" id="KW-1185">Reference proteome</keyword>
<feature type="compositionally biased region" description="Low complexity" evidence="7">
    <location>
        <begin position="171"/>
        <end position="196"/>
    </location>
</feature>
<evidence type="ECO:0000256" key="3">
    <source>
        <dbReference type="ARBA" id="ARBA00022692"/>
    </source>
</evidence>